<accession>A0ABC8AWV2</accession>
<organism evidence="8 9">
    <name type="scientific">Nocardia seriolae</name>
    <dbReference type="NCBI Taxonomy" id="37332"/>
    <lineage>
        <taxon>Bacteria</taxon>
        <taxon>Bacillati</taxon>
        <taxon>Actinomycetota</taxon>
        <taxon>Actinomycetes</taxon>
        <taxon>Mycobacteriales</taxon>
        <taxon>Nocardiaceae</taxon>
        <taxon>Nocardia</taxon>
    </lineage>
</organism>
<dbReference type="Proteomes" id="UP000180166">
    <property type="component" value="Chromosome"/>
</dbReference>
<dbReference type="GO" id="GO:0051538">
    <property type="term" value="F:3 iron, 4 sulfur cluster binding"/>
    <property type="evidence" value="ECO:0007669"/>
    <property type="project" value="UniProtKB-KW"/>
</dbReference>
<evidence type="ECO:0000256" key="4">
    <source>
        <dbReference type="ARBA" id="ARBA00022982"/>
    </source>
</evidence>
<dbReference type="InterPro" id="IPR051269">
    <property type="entry name" value="Fe-S_cluster_ET"/>
</dbReference>
<evidence type="ECO:0000256" key="1">
    <source>
        <dbReference type="ARBA" id="ARBA00001927"/>
    </source>
</evidence>
<evidence type="ECO:0000256" key="2">
    <source>
        <dbReference type="ARBA" id="ARBA00022448"/>
    </source>
</evidence>
<keyword evidence="6" id="KW-0411">Iron-sulfur</keyword>
<dbReference type="Gene3D" id="3.30.70.20">
    <property type="match status" value="1"/>
</dbReference>
<proteinExistence type="predicted"/>
<dbReference type="GO" id="GO:0046872">
    <property type="term" value="F:metal ion binding"/>
    <property type="evidence" value="ECO:0007669"/>
    <property type="project" value="UniProtKB-KW"/>
</dbReference>
<dbReference type="GeneID" id="93374753"/>
<name>A0ABC8AWV2_9NOCA</name>
<dbReference type="SUPFAM" id="SSF54862">
    <property type="entry name" value="4Fe-4S ferredoxins"/>
    <property type="match status" value="1"/>
</dbReference>
<dbReference type="Pfam" id="PF13370">
    <property type="entry name" value="Fer4_13"/>
    <property type="match status" value="1"/>
</dbReference>
<evidence type="ECO:0000256" key="3">
    <source>
        <dbReference type="ARBA" id="ARBA00022723"/>
    </source>
</evidence>
<protein>
    <submittedName>
        <fullName evidence="8">Ferredoxin-2</fullName>
    </submittedName>
</protein>
<keyword evidence="3" id="KW-0479">Metal-binding</keyword>
<keyword evidence="4" id="KW-0249">Electron transport</keyword>
<gene>
    <name evidence="8" type="ORF">NS506_04694</name>
</gene>
<comment type="cofactor">
    <cofactor evidence="1">
        <name>[3Fe-4S] cluster</name>
        <dbReference type="ChEBI" id="CHEBI:21137"/>
    </cofactor>
</comment>
<reference evidence="8 9" key="1">
    <citation type="submission" date="2016-10" db="EMBL/GenBank/DDBJ databases">
        <title>Genome sequence of Nocardia seriolae strain EM150506, isolated from Anguila japonica.</title>
        <authorList>
            <person name="Han H.-J."/>
        </authorList>
    </citation>
    <scope>NUCLEOTIDE SEQUENCE [LARGE SCALE GENOMIC DNA]</scope>
    <source>
        <strain evidence="8 9">EM150506</strain>
    </source>
</reference>
<evidence type="ECO:0000256" key="6">
    <source>
        <dbReference type="ARBA" id="ARBA00023014"/>
    </source>
</evidence>
<dbReference type="EMBL" id="CP017839">
    <property type="protein sequence ID" value="APA98740.1"/>
    <property type="molecule type" value="Genomic_DNA"/>
</dbReference>
<keyword evidence="5" id="KW-0408">Iron</keyword>
<dbReference type="KEGG" id="nsr:NS506_04694"/>
<sequence length="64" mass="6854">MKVAISRDRCIAAGHCAVRADRVFDQGDDDGIVVLLDENPGPEQAQAVRSAAEFCPAQAIQIED</sequence>
<evidence type="ECO:0000256" key="5">
    <source>
        <dbReference type="ARBA" id="ARBA00023004"/>
    </source>
</evidence>
<keyword evidence="7" id="KW-0003">3Fe-4S</keyword>
<dbReference type="RefSeq" id="WP_033087996.1">
    <property type="nucleotide sequence ID" value="NZ_AP017900.1"/>
</dbReference>
<evidence type="ECO:0000313" key="9">
    <source>
        <dbReference type="Proteomes" id="UP000180166"/>
    </source>
</evidence>
<evidence type="ECO:0000256" key="7">
    <source>
        <dbReference type="ARBA" id="ARBA00023291"/>
    </source>
</evidence>
<dbReference type="PANTHER" id="PTHR36923">
    <property type="entry name" value="FERREDOXIN"/>
    <property type="match status" value="1"/>
</dbReference>
<dbReference type="AlphaFoldDB" id="A0ABC8AWV2"/>
<dbReference type="PANTHER" id="PTHR36923:SF3">
    <property type="entry name" value="FERREDOXIN"/>
    <property type="match status" value="1"/>
</dbReference>
<evidence type="ECO:0000313" key="8">
    <source>
        <dbReference type="EMBL" id="APA98740.1"/>
    </source>
</evidence>
<keyword evidence="2" id="KW-0813">Transport</keyword>